<evidence type="ECO:0000313" key="2">
    <source>
        <dbReference type="EMBL" id="KAH7437911.1"/>
    </source>
</evidence>
<comment type="caution">
    <text evidence="2">The sequence shown here is derived from an EMBL/GenBank/DDBJ whole genome shotgun (WGS) entry which is preliminary data.</text>
</comment>
<dbReference type="Proteomes" id="UP000825935">
    <property type="component" value="Chromosome 5"/>
</dbReference>
<feature type="chain" id="PRO_5035947843" evidence="1">
    <location>
        <begin position="23"/>
        <end position="58"/>
    </location>
</feature>
<reference evidence="2" key="1">
    <citation type="submission" date="2021-08" db="EMBL/GenBank/DDBJ databases">
        <title>WGS assembly of Ceratopteris richardii.</title>
        <authorList>
            <person name="Marchant D.B."/>
            <person name="Chen G."/>
            <person name="Jenkins J."/>
            <person name="Shu S."/>
            <person name="Leebens-Mack J."/>
            <person name="Grimwood J."/>
            <person name="Schmutz J."/>
            <person name="Soltis P."/>
            <person name="Soltis D."/>
            <person name="Chen Z.-H."/>
        </authorList>
    </citation>
    <scope>NUCLEOTIDE SEQUENCE</scope>
    <source>
        <strain evidence="2">Whitten #5841</strain>
        <tissue evidence="2">Leaf</tissue>
    </source>
</reference>
<dbReference type="EMBL" id="CM035410">
    <property type="protein sequence ID" value="KAH7437911.1"/>
    <property type="molecule type" value="Genomic_DNA"/>
</dbReference>
<evidence type="ECO:0000313" key="3">
    <source>
        <dbReference type="Proteomes" id="UP000825935"/>
    </source>
</evidence>
<name>A0A8T2UP34_CERRI</name>
<sequence length="58" mass="6695">MEVPYLSCRVHLCALHCWLLSAILDFMVDNWDSRFHAHPPSSPLDILLSLCHMLPLHV</sequence>
<keyword evidence="3" id="KW-1185">Reference proteome</keyword>
<evidence type="ECO:0000256" key="1">
    <source>
        <dbReference type="SAM" id="SignalP"/>
    </source>
</evidence>
<proteinExistence type="predicted"/>
<dbReference type="AlphaFoldDB" id="A0A8T2UP34"/>
<protein>
    <submittedName>
        <fullName evidence="2">Uncharacterized protein</fullName>
    </submittedName>
</protein>
<gene>
    <name evidence="2" type="ORF">KP509_05G095000</name>
</gene>
<accession>A0A8T2UP34</accession>
<organism evidence="2 3">
    <name type="scientific">Ceratopteris richardii</name>
    <name type="common">Triangle waterfern</name>
    <dbReference type="NCBI Taxonomy" id="49495"/>
    <lineage>
        <taxon>Eukaryota</taxon>
        <taxon>Viridiplantae</taxon>
        <taxon>Streptophyta</taxon>
        <taxon>Embryophyta</taxon>
        <taxon>Tracheophyta</taxon>
        <taxon>Polypodiopsida</taxon>
        <taxon>Polypodiidae</taxon>
        <taxon>Polypodiales</taxon>
        <taxon>Pteridineae</taxon>
        <taxon>Pteridaceae</taxon>
        <taxon>Parkerioideae</taxon>
        <taxon>Ceratopteris</taxon>
    </lineage>
</organism>
<keyword evidence="1" id="KW-0732">Signal</keyword>
<feature type="signal peptide" evidence="1">
    <location>
        <begin position="1"/>
        <end position="22"/>
    </location>
</feature>